<dbReference type="OrthoDB" id="10973at10239"/>
<accession>A0A0K2CZX2</accession>
<name>A0A0K2CZX2_9CAUD</name>
<keyword evidence="1" id="KW-0732">Signal</keyword>
<dbReference type="CDD" id="cd22786">
    <property type="entry name" value="DPBB_YuiC-like"/>
    <property type="match status" value="1"/>
</dbReference>
<dbReference type="PANTHER" id="PTHR39160:SF6">
    <property type="entry name" value="CELL WALL-BINDING PROTEIN YOCH"/>
    <property type="match status" value="1"/>
</dbReference>
<protein>
    <submittedName>
        <fullName evidence="3">Murein transglycosylase A</fullName>
    </submittedName>
</protein>
<dbReference type="PANTHER" id="PTHR39160">
    <property type="entry name" value="CELL WALL-BINDING PROTEIN YOCH"/>
    <property type="match status" value="1"/>
</dbReference>
<sequence>MRYICVTLVDIEQERKFCMKLKSIITLGALSTGFFLFGQDTASASGFDTDRSIVDYLYHTQEDHSFGHRKQLSEAYGMSNYVGTEAQNVQLLTMLKADRGEAAPQKQVAPVQQPKQQAQVQAEPKQAQPQGKTLIVEATAYTPHPSENGGTYGGQVLTATGFNLSKNPNARVIAVDPRVIPLGSRVYVEGYGEAMALDTGGAIKGNRIDVLLPTDSQANAWGRKQVKITVLGK</sequence>
<dbReference type="GO" id="GO:0019867">
    <property type="term" value="C:outer membrane"/>
    <property type="evidence" value="ECO:0007669"/>
    <property type="project" value="InterPro"/>
</dbReference>
<dbReference type="SUPFAM" id="SSF50685">
    <property type="entry name" value="Barwin-like endoglucanases"/>
    <property type="match status" value="1"/>
</dbReference>
<dbReference type="EMBL" id="KT224359">
    <property type="protein sequence ID" value="ALA13018.1"/>
    <property type="molecule type" value="Genomic_DNA"/>
</dbReference>
<dbReference type="GO" id="GO:0009254">
    <property type="term" value="P:peptidoglycan turnover"/>
    <property type="evidence" value="ECO:0007669"/>
    <property type="project" value="InterPro"/>
</dbReference>
<dbReference type="InterPro" id="IPR051933">
    <property type="entry name" value="Resuscitation_pf_RpfB"/>
</dbReference>
<dbReference type="SUPFAM" id="SSF158634">
    <property type="entry name" value="RPA2825-like"/>
    <property type="match status" value="1"/>
</dbReference>
<organism evidence="3 4">
    <name type="scientific">Bacillus phage TsarBomba</name>
    <dbReference type="NCBI Taxonomy" id="1690456"/>
    <lineage>
        <taxon>Viruses</taxon>
        <taxon>Duplodnaviria</taxon>
        <taxon>Heunggongvirae</taxon>
        <taxon>Uroviricota</taxon>
        <taxon>Caudoviricetes</taxon>
        <taxon>Herelleviridae</taxon>
        <taxon>Bastillevirinae</taxon>
        <taxon>Tsarbombavirus</taxon>
        <taxon>Tsarbombavirus tsarbomba</taxon>
    </lineage>
</organism>
<dbReference type="GeneID" id="26633229"/>
<dbReference type="InterPro" id="IPR010611">
    <property type="entry name" value="3D_dom"/>
</dbReference>
<dbReference type="Gene3D" id="2.40.40.10">
    <property type="entry name" value="RlpA-like domain"/>
    <property type="match status" value="1"/>
</dbReference>
<feature type="domain" description="3D" evidence="2">
    <location>
        <begin position="171"/>
        <end position="231"/>
    </location>
</feature>
<evidence type="ECO:0000313" key="3">
    <source>
        <dbReference type="EMBL" id="ALA13018.1"/>
    </source>
</evidence>
<dbReference type="RefSeq" id="YP_009206903.1">
    <property type="nucleotide sequence ID" value="NC_028890.1"/>
</dbReference>
<evidence type="ECO:0000259" key="2">
    <source>
        <dbReference type="Pfam" id="PF06725"/>
    </source>
</evidence>
<dbReference type="KEGG" id="vg:26633229"/>
<dbReference type="GO" id="GO:0004553">
    <property type="term" value="F:hydrolase activity, hydrolyzing O-glycosyl compounds"/>
    <property type="evidence" value="ECO:0007669"/>
    <property type="project" value="InterPro"/>
</dbReference>
<evidence type="ECO:0000313" key="4">
    <source>
        <dbReference type="Proteomes" id="UP000204602"/>
    </source>
</evidence>
<reference evidence="3 4" key="1">
    <citation type="journal article" date="2015" name="Genome Announc.">
        <title>Complete Genome Sequence of Bacillus cereus Group Phage TsarBomba.</title>
        <authorList>
            <person name="Erill I."/>
            <person name="Caruso S.M."/>
        </authorList>
    </citation>
    <scope>NUCLEOTIDE SEQUENCE [LARGE SCALE GENOMIC DNA]</scope>
</reference>
<proteinExistence type="predicted"/>
<gene>
    <name evidence="3" type="ORF">TSARBOMBA_88</name>
</gene>
<keyword evidence="4" id="KW-1185">Reference proteome</keyword>
<dbReference type="Pfam" id="PF06725">
    <property type="entry name" value="3D"/>
    <property type="match status" value="1"/>
</dbReference>
<evidence type="ECO:0000256" key="1">
    <source>
        <dbReference type="ARBA" id="ARBA00022729"/>
    </source>
</evidence>
<dbReference type="InterPro" id="IPR036908">
    <property type="entry name" value="RlpA-like_sf"/>
</dbReference>
<dbReference type="Proteomes" id="UP000204602">
    <property type="component" value="Segment"/>
</dbReference>